<comment type="caution">
    <text evidence="2">The sequence shown here is derived from an EMBL/GenBank/DDBJ whole genome shotgun (WGS) entry which is preliminary data.</text>
</comment>
<evidence type="ECO:0000313" key="2">
    <source>
        <dbReference type="EMBL" id="MDA5193476.1"/>
    </source>
</evidence>
<dbReference type="AlphaFoldDB" id="A0A9X3TWY2"/>
<dbReference type="EMBL" id="JANWOI010000002">
    <property type="protein sequence ID" value="MDA5193476.1"/>
    <property type="molecule type" value="Genomic_DNA"/>
</dbReference>
<dbReference type="Gene3D" id="3.10.450.50">
    <property type="match status" value="1"/>
</dbReference>
<proteinExistence type="predicted"/>
<evidence type="ECO:0000259" key="1">
    <source>
        <dbReference type="Pfam" id="PF14534"/>
    </source>
</evidence>
<dbReference type="InterPro" id="IPR027843">
    <property type="entry name" value="DUF4440"/>
</dbReference>
<dbReference type="Proteomes" id="UP001141619">
    <property type="component" value="Unassembled WGS sequence"/>
</dbReference>
<name>A0A9X3TWY2_9PROT</name>
<dbReference type="InterPro" id="IPR032710">
    <property type="entry name" value="NTF2-like_dom_sf"/>
</dbReference>
<accession>A0A9X3TWY2</accession>
<gene>
    <name evidence="2" type="ORF">NYP16_05850</name>
</gene>
<evidence type="ECO:0000313" key="3">
    <source>
        <dbReference type="Proteomes" id="UP001141619"/>
    </source>
</evidence>
<reference evidence="2" key="2">
    <citation type="journal article" date="2023" name="Syst. Appl. Microbiol.">
        <title>Govania unica gen. nov., sp. nov., a rare biosphere bacterium that represents a novel family in the class Alphaproteobacteria.</title>
        <authorList>
            <person name="Vandamme P."/>
            <person name="Peeters C."/>
            <person name="Hettiarachchi A."/>
            <person name="Cnockaert M."/>
            <person name="Carlier A."/>
        </authorList>
    </citation>
    <scope>NUCLEOTIDE SEQUENCE</scope>
    <source>
        <strain evidence="2">LMG 31809</strain>
    </source>
</reference>
<dbReference type="SUPFAM" id="SSF54427">
    <property type="entry name" value="NTF2-like"/>
    <property type="match status" value="1"/>
</dbReference>
<sequence>MSDVSFEAVTREIRRRSDNFASFFRAGDAAGLVADYYVDEPQMSAPDMPLLTSRAAITGLFEELMKGFSACDLTQHDVRVSGERAYELGIAIVTPKDASAPKVDCRYVIVWRKAADGWRVELDFFAFGKLI</sequence>
<dbReference type="Pfam" id="PF14534">
    <property type="entry name" value="DUF4440"/>
    <property type="match status" value="1"/>
</dbReference>
<protein>
    <submittedName>
        <fullName evidence="2">DUF4440 domain-containing protein</fullName>
    </submittedName>
</protein>
<dbReference type="RefSeq" id="WP_274943178.1">
    <property type="nucleotide sequence ID" value="NZ_JANWOI010000002.1"/>
</dbReference>
<keyword evidence="3" id="KW-1185">Reference proteome</keyword>
<feature type="domain" description="DUF4440" evidence="1">
    <location>
        <begin position="14"/>
        <end position="120"/>
    </location>
</feature>
<reference evidence="2" key="1">
    <citation type="submission" date="2022-08" db="EMBL/GenBank/DDBJ databases">
        <authorList>
            <person name="Vandamme P."/>
            <person name="Hettiarachchi A."/>
            <person name="Peeters C."/>
            <person name="Cnockaert M."/>
            <person name="Carlier A."/>
        </authorList>
    </citation>
    <scope>NUCLEOTIDE SEQUENCE</scope>
    <source>
        <strain evidence="2">LMG 31809</strain>
    </source>
</reference>
<organism evidence="2 3">
    <name type="scientific">Govanella unica</name>
    <dbReference type="NCBI Taxonomy" id="2975056"/>
    <lineage>
        <taxon>Bacteria</taxon>
        <taxon>Pseudomonadati</taxon>
        <taxon>Pseudomonadota</taxon>
        <taxon>Alphaproteobacteria</taxon>
        <taxon>Emcibacterales</taxon>
        <taxon>Govanellaceae</taxon>
        <taxon>Govanella</taxon>
    </lineage>
</organism>